<evidence type="ECO:0000313" key="1">
    <source>
        <dbReference type="EMBL" id="OCK87448.1"/>
    </source>
</evidence>
<sequence length="54" mass="5658">MLYPTPARESGVDETVRYKFPCAHVIDGPGASGAGDNREIPLEEGGDTNPKAGN</sequence>
<protein>
    <submittedName>
        <fullName evidence="1">Uncharacterized protein</fullName>
    </submittedName>
</protein>
<dbReference type="EMBL" id="KV748261">
    <property type="protein sequence ID" value="OCK87448.1"/>
    <property type="molecule type" value="Genomic_DNA"/>
</dbReference>
<proteinExistence type="predicted"/>
<accession>A0ACC8EPE3</accession>
<dbReference type="Proteomes" id="UP000250078">
    <property type="component" value="Unassembled WGS sequence"/>
</dbReference>
<name>A0ACC8EPE3_9PEZI</name>
<keyword evidence="2" id="KW-1185">Reference proteome</keyword>
<reference evidence="1 2" key="1">
    <citation type="journal article" date="2016" name="Nat. Commun.">
        <title>Ectomycorrhizal ecology is imprinted in the genome of the dominant symbiotic fungus Cenococcum geophilum.</title>
        <authorList>
            <consortium name="DOE Joint Genome Institute"/>
            <person name="Peter M."/>
            <person name="Kohler A."/>
            <person name="Ohm R.A."/>
            <person name="Kuo A."/>
            <person name="Krutzmann J."/>
            <person name="Morin E."/>
            <person name="Arend M."/>
            <person name="Barry K.W."/>
            <person name="Binder M."/>
            <person name="Choi C."/>
            <person name="Clum A."/>
            <person name="Copeland A."/>
            <person name="Grisel N."/>
            <person name="Haridas S."/>
            <person name="Kipfer T."/>
            <person name="LaButti K."/>
            <person name="Lindquist E."/>
            <person name="Lipzen A."/>
            <person name="Maire R."/>
            <person name="Meier B."/>
            <person name="Mihaltcheva S."/>
            <person name="Molinier V."/>
            <person name="Murat C."/>
            <person name="Poggeler S."/>
            <person name="Quandt C.A."/>
            <person name="Sperisen C."/>
            <person name="Tritt A."/>
            <person name="Tisserant E."/>
            <person name="Crous P.W."/>
            <person name="Henrissat B."/>
            <person name="Nehls U."/>
            <person name="Egli S."/>
            <person name="Spatafora J.W."/>
            <person name="Grigoriev I.V."/>
            <person name="Martin F.M."/>
        </authorList>
    </citation>
    <scope>NUCLEOTIDE SEQUENCE [LARGE SCALE GENOMIC DNA]</scope>
    <source>
        <strain evidence="1 2">1.58</strain>
    </source>
</reference>
<organism evidence="1 2">
    <name type="scientific">Cenococcum geophilum 1.58</name>
    <dbReference type="NCBI Taxonomy" id="794803"/>
    <lineage>
        <taxon>Eukaryota</taxon>
        <taxon>Fungi</taxon>
        <taxon>Dikarya</taxon>
        <taxon>Ascomycota</taxon>
        <taxon>Pezizomycotina</taxon>
        <taxon>Dothideomycetes</taxon>
        <taxon>Pleosporomycetidae</taxon>
        <taxon>Gloniales</taxon>
        <taxon>Gloniaceae</taxon>
        <taxon>Cenococcum</taxon>
    </lineage>
</organism>
<evidence type="ECO:0000313" key="2">
    <source>
        <dbReference type="Proteomes" id="UP000250078"/>
    </source>
</evidence>
<gene>
    <name evidence="1" type="ORF">K441DRAFT_670885</name>
</gene>